<dbReference type="PIRSF" id="PIRSF000386">
    <property type="entry name" value="tRNA_mtase"/>
    <property type="match status" value="1"/>
</dbReference>
<evidence type="ECO:0000313" key="20">
    <source>
        <dbReference type="Proteomes" id="UP001321786"/>
    </source>
</evidence>
<feature type="domain" description="tRNA methyltransferase TRMD/TRM10-type" evidence="18">
    <location>
        <begin position="1"/>
        <end position="223"/>
    </location>
</feature>
<keyword evidence="9 15" id="KW-0808">Transferase</keyword>
<sequence length="241" mass="27711">MKFDILTLFPEMFESFKNTSIIGRAIKNKIIDVNTINFRDYSTNKHRKVDDYTYGGGAGMLLSPQPIIDSLRAIDYENTRVIYLSPKGKTFNQNYAKEFSKLDRIILLCGHYEGVDQRVIDNYVTDEISIGDFVLTGGEIPAMMVVDSISRMIDGVLSSNVSFEDESFYSGVLEYPQYTRPSTFEGVKVPDVLLSGNHEKIKEWRLIESLKVTKKRRKDLFNKFAIDNKKNKYIKKILDDL</sequence>
<dbReference type="PANTHER" id="PTHR46417:SF1">
    <property type="entry name" value="TRNA (GUANINE-N(1)-)-METHYLTRANSFERASE"/>
    <property type="match status" value="1"/>
</dbReference>
<keyword evidence="20" id="KW-1185">Reference proteome</keyword>
<dbReference type="CDD" id="cd18080">
    <property type="entry name" value="TrmD-like"/>
    <property type="match status" value="1"/>
</dbReference>
<evidence type="ECO:0000256" key="17">
    <source>
        <dbReference type="RuleBase" id="RU003464"/>
    </source>
</evidence>
<evidence type="ECO:0000259" key="18">
    <source>
        <dbReference type="Pfam" id="PF01746"/>
    </source>
</evidence>
<accession>A0AAU9EBT7</accession>
<name>A0AAU9EBT7_9FIRM</name>
<protein>
    <recommendedName>
        <fullName evidence="6 15">tRNA (guanine-N(1)-)-methyltransferase</fullName>
        <ecNumber evidence="5 15">2.1.1.228</ecNumber>
    </recommendedName>
    <alternativeName>
        <fullName evidence="12 15">M1G-methyltransferase</fullName>
    </alternativeName>
    <alternativeName>
        <fullName evidence="13 15">tRNA [GM37] methyltransferase</fullName>
    </alternativeName>
</protein>
<evidence type="ECO:0000256" key="5">
    <source>
        <dbReference type="ARBA" id="ARBA00012807"/>
    </source>
</evidence>
<dbReference type="FunFam" id="3.40.1280.10:FF:000001">
    <property type="entry name" value="tRNA (guanine-N(1)-)-methyltransferase"/>
    <property type="match status" value="1"/>
</dbReference>
<evidence type="ECO:0000256" key="7">
    <source>
        <dbReference type="ARBA" id="ARBA00022490"/>
    </source>
</evidence>
<keyword evidence="11 15" id="KW-0819">tRNA processing</keyword>
<evidence type="ECO:0000256" key="2">
    <source>
        <dbReference type="ARBA" id="ARBA00004496"/>
    </source>
</evidence>
<dbReference type="GO" id="GO:0002939">
    <property type="term" value="P:tRNA N1-guanine methylation"/>
    <property type="evidence" value="ECO:0007669"/>
    <property type="project" value="TreeGrafter"/>
</dbReference>
<dbReference type="FunFam" id="1.10.1270.20:FF:000001">
    <property type="entry name" value="tRNA (guanine-N(1)-)-methyltransferase"/>
    <property type="match status" value="1"/>
</dbReference>
<dbReference type="Gene3D" id="3.40.1280.10">
    <property type="match status" value="1"/>
</dbReference>
<evidence type="ECO:0000256" key="8">
    <source>
        <dbReference type="ARBA" id="ARBA00022603"/>
    </source>
</evidence>
<dbReference type="EMBL" id="AP028654">
    <property type="protein sequence ID" value="BEP29397.1"/>
    <property type="molecule type" value="Genomic_DNA"/>
</dbReference>
<feature type="binding site" evidence="15 16">
    <location>
        <begin position="130"/>
        <end position="135"/>
    </location>
    <ligand>
        <name>S-adenosyl-L-methionine</name>
        <dbReference type="ChEBI" id="CHEBI:59789"/>
    </ligand>
</feature>
<evidence type="ECO:0000256" key="12">
    <source>
        <dbReference type="ARBA" id="ARBA00029736"/>
    </source>
</evidence>
<keyword evidence="10 15" id="KW-0949">S-adenosyl-L-methionine</keyword>
<dbReference type="PANTHER" id="PTHR46417">
    <property type="entry name" value="TRNA (GUANINE-N(1)-)-METHYLTRANSFERASE"/>
    <property type="match status" value="1"/>
</dbReference>
<dbReference type="InterPro" id="IPR023148">
    <property type="entry name" value="tRNA_m1G_MeTrfase_C_sf"/>
</dbReference>
<dbReference type="KEGG" id="hprf:HLPR_17280"/>
<keyword evidence="8 15" id="KW-0489">Methyltransferase</keyword>
<dbReference type="InterPro" id="IPR016009">
    <property type="entry name" value="tRNA_MeTrfase_TRMD/TRM10"/>
</dbReference>
<evidence type="ECO:0000256" key="16">
    <source>
        <dbReference type="PIRSR" id="PIRSR000386-1"/>
    </source>
</evidence>
<proteinExistence type="inferred from homology"/>
<reference evidence="19 20" key="1">
    <citation type="submission" date="2023-08" db="EMBL/GenBank/DDBJ databases">
        <title>Helicovermis profunda gen. nov., sp. nov., a novel mesophilic, fermentative bacterium within the Bacillota from a deep-sea hydrothermal vent chimney.</title>
        <authorList>
            <person name="Miyazaki U."/>
            <person name="Mizutani D."/>
            <person name="Hashimoto Y."/>
            <person name="Tame A."/>
            <person name="Sawayama S."/>
            <person name="Miyazaki J."/>
            <person name="Takai K."/>
            <person name="Nakagawa S."/>
        </authorList>
    </citation>
    <scope>NUCLEOTIDE SEQUENCE [LARGE SCALE GENOMIC DNA]</scope>
    <source>
        <strain evidence="19 20">S502</strain>
    </source>
</reference>
<dbReference type="Pfam" id="PF01746">
    <property type="entry name" value="tRNA_m1G_MT"/>
    <property type="match status" value="1"/>
</dbReference>
<evidence type="ECO:0000256" key="13">
    <source>
        <dbReference type="ARBA" id="ARBA00033392"/>
    </source>
</evidence>
<dbReference type="HAMAP" id="MF_00605">
    <property type="entry name" value="TrmD"/>
    <property type="match status" value="1"/>
</dbReference>
<dbReference type="Proteomes" id="UP001321786">
    <property type="component" value="Chromosome"/>
</dbReference>
<organism evidence="19 20">
    <name type="scientific">Helicovermis profundi</name>
    <dbReference type="NCBI Taxonomy" id="3065157"/>
    <lineage>
        <taxon>Bacteria</taxon>
        <taxon>Bacillati</taxon>
        <taxon>Bacillota</taxon>
        <taxon>Clostridia</taxon>
        <taxon>Helicovermis</taxon>
    </lineage>
</organism>
<dbReference type="GO" id="GO:0052906">
    <property type="term" value="F:tRNA (guanine(37)-N1)-methyltransferase activity"/>
    <property type="evidence" value="ECO:0007669"/>
    <property type="project" value="UniProtKB-UniRule"/>
</dbReference>
<dbReference type="InterPro" id="IPR029028">
    <property type="entry name" value="Alpha/beta_knot_MTases"/>
</dbReference>
<evidence type="ECO:0000256" key="10">
    <source>
        <dbReference type="ARBA" id="ARBA00022691"/>
    </source>
</evidence>
<evidence type="ECO:0000256" key="1">
    <source>
        <dbReference type="ARBA" id="ARBA00002634"/>
    </source>
</evidence>
<dbReference type="SUPFAM" id="SSF75217">
    <property type="entry name" value="alpha/beta knot"/>
    <property type="match status" value="1"/>
</dbReference>
<keyword evidence="7 15" id="KW-0963">Cytoplasm</keyword>
<comment type="catalytic activity">
    <reaction evidence="14 15 17">
        <text>guanosine(37) in tRNA + S-adenosyl-L-methionine = N(1)-methylguanosine(37) in tRNA + S-adenosyl-L-homocysteine + H(+)</text>
        <dbReference type="Rhea" id="RHEA:36899"/>
        <dbReference type="Rhea" id="RHEA-COMP:10145"/>
        <dbReference type="Rhea" id="RHEA-COMP:10147"/>
        <dbReference type="ChEBI" id="CHEBI:15378"/>
        <dbReference type="ChEBI" id="CHEBI:57856"/>
        <dbReference type="ChEBI" id="CHEBI:59789"/>
        <dbReference type="ChEBI" id="CHEBI:73542"/>
        <dbReference type="ChEBI" id="CHEBI:74269"/>
        <dbReference type="EC" id="2.1.1.228"/>
    </reaction>
</comment>
<comment type="subunit">
    <text evidence="4 15 17">Homodimer.</text>
</comment>
<dbReference type="Gene3D" id="1.10.1270.20">
    <property type="entry name" value="tRNA(m1g37)methyltransferase, domain 2"/>
    <property type="match status" value="1"/>
</dbReference>
<evidence type="ECO:0000313" key="19">
    <source>
        <dbReference type="EMBL" id="BEP29397.1"/>
    </source>
</evidence>
<dbReference type="NCBIfam" id="NF000648">
    <property type="entry name" value="PRK00026.1"/>
    <property type="match status" value="1"/>
</dbReference>
<evidence type="ECO:0000256" key="11">
    <source>
        <dbReference type="ARBA" id="ARBA00022694"/>
    </source>
</evidence>
<dbReference type="GO" id="GO:0005829">
    <property type="term" value="C:cytosol"/>
    <property type="evidence" value="ECO:0007669"/>
    <property type="project" value="TreeGrafter"/>
</dbReference>
<feature type="binding site" evidence="15 16">
    <location>
        <position position="110"/>
    </location>
    <ligand>
        <name>S-adenosyl-L-methionine</name>
        <dbReference type="ChEBI" id="CHEBI:59789"/>
    </ligand>
</feature>
<evidence type="ECO:0000256" key="3">
    <source>
        <dbReference type="ARBA" id="ARBA00007630"/>
    </source>
</evidence>
<dbReference type="AlphaFoldDB" id="A0AAU9EBT7"/>
<evidence type="ECO:0000256" key="9">
    <source>
        <dbReference type="ARBA" id="ARBA00022679"/>
    </source>
</evidence>
<comment type="function">
    <text evidence="1 15 17">Specifically methylates guanosine-37 in various tRNAs.</text>
</comment>
<evidence type="ECO:0000256" key="4">
    <source>
        <dbReference type="ARBA" id="ARBA00011738"/>
    </source>
</evidence>
<evidence type="ECO:0000256" key="14">
    <source>
        <dbReference type="ARBA" id="ARBA00047783"/>
    </source>
</evidence>
<evidence type="ECO:0000256" key="15">
    <source>
        <dbReference type="HAMAP-Rule" id="MF_00605"/>
    </source>
</evidence>
<dbReference type="InterPro" id="IPR002649">
    <property type="entry name" value="tRNA_m1G_MeTrfase_TrmD"/>
</dbReference>
<comment type="similarity">
    <text evidence="3 15 17">Belongs to the RNA methyltransferase TrmD family.</text>
</comment>
<dbReference type="RefSeq" id="WP_338535033.1">
    <property type="nucleotide sequence ID" value="NZ_AP028654.1"/>
</dbReference>
<dbReference type="NCBIfam" id="TIGR00088">
    <property type="entry name" value="trmD"/>
    <property type="match status" value="1"/>
</dbReference>
<evidence type="ECO:0000256" key="6">
    <source>
        <dbReference type="ARBA" id="ARBA00014679"/>
    </source>
</evidence>
<comment type="subcellular location">
    <subcellularLocation>
        <location evidence="2 15 17">Cytoplasm</location>
    </subcellularLocation>
</comment>
<dbReference type="InterPro" id="IPR029026">
    <property type="entry name" value="tRNA_m1G_MTases_N"/>
</dbReference>
<dbReference type="EC" id="2.1.1.228" evidence="5 15"/>
<gene>
    <name evidence="15 19" type="primary">trmD</name>
    <name evidence="19" type="ORF">HLPR_17280</name>
</gene>